<dbReference type="GO" id="GO:0004040">
    <property type="term" value="F:amidase activity"/>
    <property type="evidence" value="ECO:0007669"/>
    <property type="project" value="InterPro"/>
</dbReference>
<dbReference type="AlphaFoldDB" id="A0A410E1E4"/>
<dbReference type="Proteomes" id="UP000286268">
    <property type="component" value="Chromosome"/>
</dbReference>
<feature type="domain" description="Mannosyl-glycoprotein endo-beta-N-acetylglucosamidase-like" evidence="1">
    <location>
        <begin position="475"/>
        <end position="648"/>
    </location>
</feature>
<keyword evidence="3" id="KW-1185">Reference proteome</keyword>
<dbReference type="SMART" id="SM00047">
    <property type="entry name" value="LYZ2"/>
    <property type="match status" value="1"/>
</dbReference>
<sequence length="659" mass="73943">MGIFFLIMLITLAFQNVKAYAISIGVTSLTTDRQSAKVGEIVKINASATGTKNLLYKFSIYDGARWYTLQDYSSKTSTQWQPYRPATQKIKVEVKDRYSKTISTAYKQINFEVYSTVKAESISSSISSPVTVNTSVKFTANINLPNGVLYRYYIYDGQNWSMVRDYTYDKTYTWIPSKEGKYRVKVDIKQANSLRNPDTSIETSYEVKSSTATISNIAFDKATPALVNTPITITAMGGGTSSILYKFMVNNGTGWVTLRDYSADNKFIWNPTEGSSYTVRVQVKAQGSTSEFENFLEKTFVIARLPQVQQISTNLASPRRLGNTIIISSKAVDGISSLYRYLINDGSQWVLVNDYSANSTYTWIPSKEGKYKIKVDVKDISSKNIYDGSKEIDFEILRYGSISYTNTNITLDSFVNSQMGLASKAQTWSSGNWIDATRDQVKYYADPNNFITDYGVYQFLKLNYVDGITVEDLNNVLLGKGVLEGKGASFIQAGKTYNVNPVYLVAHSLLETGNGTSALATGITVSQVHEIFGNIGSKLIPVSTPMKVYNVYGVGAYDSNPDLWGSENAYEQGWFTVDQAIVGGAKFISQSYINSTTYNQNTLYKMRWDIGTIYRSPNTLYAHQYATDVGWAYKQSQIMKNIILKMKNSMFYYEIPKFN</sequence>
<proteinExistence type="predicted"/>
<organism evidence="2 3">
    <name type="scientific">Clostridium manihotivorum</name>
    <dbReference type="NCBI Taxonomy" id="2320868"/>
    <lineage>
        <taxon>Bacteria</taxon>
        <taxon>Bacillati</taxon>
        <taxon>Bacillota</taxon>
        <taxon>Clostridia</taxon>
        <taxon>Eubacteriales</taxon>
        <taxon>Clostridiaceae</taxon>
        <taxon>Clostridium</taxon>
    </lineage>
</organism>
<evidence type="ECO:0000313" key="3">
    <source>
        <dbReference type="Proteomes" id="UP000286268"/>
    </source>
</evidence>
<name>A0A410E1E4_9CLOT</name>
<gene>
    <name evidence="2" type="ORF">C1I91_27775</name>
</gene>
<dbReference type="Pfam" id="PF01832">
    <property type="entry name" value="Glucosaminidase"/>
    <property type="match status" value="1"/>
</dbReference>
<evidence type="ECO:0000259" key="1">
    <source>
        <dbReference type="SMART" id="SM00047"/>
    </source>
</evidence>
<protein>
    <recommendedName>
        <fullName evidence="1">Mannosyl-glycoprotein endo-beta-N-acetylglucosamidase-like domain-containing protein</fullName>
    </recommendedName>
</protein>
<dbReference type="Pfam" id="PF07495">
    <property type="entry name" value="Y_Y_Y"/>
    <property type="match status" value="1"/>
</dbReference>
<dbReference type="EMBL" id="CP025746">
    <property type="protein sequence ID" value="QAA35137.1"/>
    <property type="molecule type" value="Genomic_DNA"/>
</dbReference>
<dbReference type="InterPro" id="IPR011123">
    <property type="entry name" value="Y_Y_Y"/>
</dbReference>
<dbReference type="KEGG" id="cmah:C1I91_27775"/>
<dbReference type="Gene3D" id="1.10.530.10">
    <property type="match status" value="1"/>
</dbReference>
<accession>A0A410E1E4</accession>
<evidence type="ECO:0000313" key="2">
    <source>
        <dbReference type="EMBL" id="QAA35137.1"/>
    </source>
</evidence>
<reference evidence="2 3" key="1">
    <citation type="submission" date="2018-01" db="EMBL/GenBank/DDBJ databases">
        <title>Genome Sequencing and Assembly of Anaerobacter polyendosporus strain CT4.</title>
        <authorList>
            <person name="Tachaapaikoon C."/>
            <person name="Sutheeworapong S."/>
            <person name="Jenjaroenpun P."/>
            <person name="Wongsurawat T."/>
            <person name="Nookeaw I."/>
            <person name="Cheawchanlertfa P."/>
            <person name="Kosugi A."/>
            <person name="Cheevadhanarak S."/>
            <person name="Ratanakhanokchai K."/>
        </authorList>
    </citation>
    <scope>NUCLEOTIDE SEQUENCE [LARGE SCALE GENOMIC DNA]</scope>
    <source>
        <strain evidence="2 3">CT4</strain>
    </source>
</reference>
<dbReference type="InterPro" id="IPR002901">
    <property type="entry name" value="MGlyc_endo_b_GlcNAc-like_dom"/>
</dbReference>